<protein>
    <submittedName>
        <fullName evidence="1">Uncharacterized protein</fullName>
    </submittedName>
</protein>
<name>A0A8J4QPM2_9ROSI</name>
<evidence type="ECO:0000313" key="2">
    <source>
        <dbReference type="Proteomes" id="UP000737018"/>
    </source>
</evidence>
<dbReference type="Proteomes" id="UP000737018">
    <property type="component" value="Unassembled WGS sequence"/>
</dbReference>
<comment type="caution">
    <text evidence="1">The sequence shown here is derived from an EMBL/GenBank/DDBJ whole genome shotgun (WGS) entry which is preliminary data.</text>
</comment>
<evidence type="ECO:0000313" key="1">
    <source>
        <dbReference type="EMBL" id="KAF3953525.1"/>
    </source>
</evidence>
<keyword evidence="2" id="KW-1185">Reference proteome</keyword>
<organism evidence="1 2">
    <name type="scientific">Castanea mollissima</name>
    <name type="common">Chinese chestnut</name>
    <dbReference type="NCBI Taxonomy" id="60419"/>
    <lineage>
        <taxon>Eukaryota</taxon>
        <taxon>Viridiplantae</taxon>
        <taxon>Streptophyta</taxon>
        <taxon>Embryophyta</taxon>
        <taxon>Tracheophyta</taxon>
        <taxon>Spermatophyta</taxon>
        <taxon>Magnoliopsida</taxon>
        <taxon>eudicotyledons</taxon>
        <taxon>Gunneridae</taxon>
        <taxon>Pentapetalae</taxon>
        <taxon>rosids</taxon>
        <taxon>fabids</taxon>
        <taxon>Fagales</taxon>
        <taxon>Fagaceae</taxon>
        <taxon>Castanea</taxon>
    </lineage>
</organism>
<reference evidence="1" key="1">
    <citation type="submission" date="2020-03" db="EMBL/GenBank/DDBJ databases">
        <title>Castanea mollissima Vanexum genome sequencing.</title>
        <authorList>
            <person name="Staton M."/>
        </authorList>
    </citation>
    <scope>NUCLEOTIDE SEQUENCE</scope>
    <source>
        <tissue evidence="1">Leaf</tissue>
    </source>
</reference>
<dbReference type="OrthoDB" id="1812689at2759"/>
<dbReference type="EMBL" id="JRKL02004040">
    <property type="protein sequence ID" value="KAF3953525.1"/>
    <property type="molecule type" value="Genomic_DNA"/>
</dbReference>
<gene>
    <name evidence="1" type="ORF">CMV_021044</name>
</gene>
<dbReference type="AlphaFoldDB" id="A0A8J4QPM2"/>
<sequence>MHPFSVSLPVQNTGFVDKQRENPRKKALLLSLITVFSLCFITSYQPWCTRTNPCRSLPREKLAGERLKSSGSKTPPIVKSPSVRDAMVCSKRLMSCLFCVMLRLHSSSSLPVAAFTSMLTTGIALICSCSS</sequence>
<proteinExistence type="predicted"/>
<accession>A0A8J4QPM2</accession>